<feature type="compositionally biased region" description="Basic and acidic residues" evidence="6">
    <location>
        <begin position="54"/>
        <end position="81"/>
    </location>
</feature>
<dbReference type="FunFam" id="2.30.22.10:FF:000002">
    <property type="entry name" value="GrpE protein homolog"/>
    <property type="match status" value="1"/>
</dbReference>
<dbReference type="GO" id="GO:0006457">
    <property type="term" value="P:protein folding"/>
    <property type="evidence" value="ECO:0007669"/>
    <property type="project" value="InterPro"/>
</dbReference>
<dbReference type="SUPFAM" id="SSF58014">
    <property type="entry name" value="Coiled-coil domain of nucleotide exchange factor GrpE"/>
    <property type="match status" value="1"/>
</dbReference>
<name>A0AAI9SWI8_9ASCO</name>
<dbReference type="InterPro" id="IPR000740">
    <property type="entry name" value="GrpE"/>
</dbReference>
<dbReference type="SUPFAM" id="SSF51064">
    <property type="entry name" value="Head domain of nucleotide exchange factor GrpE"/>
    <property type="match status" value="1"/>
</dbReference>
<dbReference type="CDD" id="cd00446">
    <property type="entry name" value="GrpE"/>
    <property type="match status" value="1"/>
</dbReference>
<dbReference type="GeneID" id="73380821"/>
<dbReference type="PROSITE" id="PS01071">
    <property type="entry name" value="GRPE"/>
    <property type="match status" value="1"/>
</dbReference>
<dbReference type="GO" id="GO:0030150">
    <property type="term" value="P:protein import into mitochondrial matrix"/>
    <property type="evidence" value="ECO:0007669"/>
    <property type="project" value="TreeGrafter"/>
</dbReference>
<evidence type="ECO:0000256" key="4">
    <source>
        <dbReference type="RuleBase" id="RU000640"/>
    </source>
</evidence>
<comment type="caution">
    <text evidence="7">The sequence shown here is derived from an EMBL/GenBank/DDBJ whole genome shotgun (WGS) entry which is preliminary data.</text>
</comment>
<evidence type="ECO:0000256" key="2">
    <source>
        <dbReference type="ARBA" id="ARBA00009054"/>
    </source>
</evidence>
<dbReference type="GO" id="GO:0051082">
    <property type="term" value="F:unfolded protein binding"/>
    <property type="evidence" value="ECO:0007669"/>
    <property type="project" value="TreeGrafter"/>
</dbReference>
<keyword evidence="8" id="KW-1185">Reference proteome</keyword>
<organism evidence="7 8">
    <name type="scientific">Candida oxycetoniae</name>
    <dbReference type="NCBI Taxonomy" id="497107"/>
    <lineage>
        <taxon>Eukaryota</taxon>
        <taxon>Fungi</taxon>
        <taxon>Dikarya</taxon>
        <taxon>Ascomycota</taxon>
        <taxon>Saccharomycotina</taxon>
        <taxon>Pichiomycetes</taxon>
        <taxon>Debaryomycetaceae</taxon>
        <taxon>Candida/Lodderomyces clade</taxon>
        <taxon>Candida</taxon>
    </lineage>
</organism>
<comment type="function">
    <text evidence="4">Essential component of the PAM complex, a complex required for the translocation of transit peptide-containing proteins from the inner membrane into the mitochondrial matrix in an ATP-dependent manner.</text>
</comment>
<keyword evidence="4" id="KW-0496">Mitochondrion</keyword>
<dbReference type="EMBL" id="JAHUZD010000109">
    <property type="protein sequence ID" value="KAI3404045.2"/>
    <property type="molecule type" value="Genomic_DNA"/>
</dbReference>
<dbReference type="PRINTS" id="PR00773">
    <property type="entry name" value="GRPEPROTEIN"/>
</dbReference>
<dbReference type="GO" id="GO:0051087">
    <property type="term" value="F:protein-folding chaperone binding"/>
    <property type="evidence" value="ECO:0007669"/>
    <property type="project" value="InterPro"/>
</dbReference>
<evidence type="ECO:0000256" key="1">
    <source>
        <dbReference type="ARBA" id="ARBA00004305"/>
    </source>
</evidence>
<dbReference type="GO" id="GO:0001405">
    <property type="term" value="C:PAM complex, Tim23 associated import motor"/>
    <property type="evidence" value="ECO:0007669"/>
    <property type="project" value="TreeGrafter"/>
</dbReference>
<evidence type="ECO:0000256" key="5">
    <source>
        <dbReference type="RuleBase" id="RU004478"/>
    </source>
</evidence>
<sequence length="258" mass="28949">MQATLLQCIKRSAVVRNRVVISRQFSSSVSTIRPFQVSKRYNSTKAQENGAAAEKGEAEKVEAEKGEAEQKSQGKEQKIDADDAVGAAAETEKEPAIIAELREKLEKKDKDLAAMRNHYTQAKADFRHLQETTKIEKQKAKDFALQKFAKELLESLDNFDLALGHVKAETLKSNEEVKNLYDGVDMTRNIFEKTLAKFGVSKIEPLDQPFDPNLHEATFEVSHPDKVPGTVFFVQQNGYTLNDRVLRPAKVGVVKVEE</sequence>
<dbReference type="InterPro" id="IPR013805">
    <property type="entry name" value="GrpE_CC"/>
</dbReference>
<keyword evidence="3 4" id="KW-0143">Chaperone</keyword>
<dbReference type="HAMAP" id="MF_01151">
    <property type="entry name" value="GrpE"/>
    <property type="match status" value="1"/>
</dbReference>
<dbReference type="GO" id="GO:0042803">
    <property type="term" value="F:protein homodimerization activity"/>
    <property type="evidence" value="ECO:0007669"/>
    <property type="project" value="InterPro"/>
</dbReference>
<evidence type="ECO:0000313" key="7">
    <source>
        <dbReference type="EMBL" id="KAI3404045.2"/>
    </source>
</evidence>
<comment type="similarity">
    <text evidence="2 5">Belongs to the GrpE family.</text>
</comment>
<dbReference type="GO" id="GO:0000774">
    <property type="term" value="F:adenyl-nucleotide exchange factor activity"/>
    <property type="evidence" value="ECO:0007669"/>
    <property type="project" value="InterPro"/>
</dbReference>
<gene>
    <name evidence="7" type="ORF">KGF56_003204</name>
</gene>
<proteinExistence type="inferred from homology"/>
<dbReference type="AlphaFoldDB" id="A0AAI9SWI8"/>
<dbReference type="Pfam" id="PF01025">
    <property type="entry name" value="GrpE"/>
    <property type="match status" value="1"/>
</dbReference>
<comment type="subcellular location">
    <subcellularLocation>
        <location evidence="1 4">Mitochondrion matrix</location>
    </subcellularLocation>
</comment>
<dbReference type="PANTHER" id="PTHR21237">
    <property type="entry name" value="GRPE PROTEIN"/>
    <property type="match status" value="1"/>
</dbReference>
<accession>A0AAI9SWI8</accession>
<protein>
    <recommendedName>
        <fullName evidence="4">GrpE protein homolog</fullName>
    </recommendedName>
</protein>
<evidence type="ECO:0000256" key="3">
    <source>
        <dbReference type="ARBA" id="ARBA00023186"/>
    </source>
</evidence>
<dbReference type="Proteomes" id="UP001202479">
    <property type="component" value="Unassembled WGS sequence"/>
</dbReference>
<evidence type="ECO:0000256" key="6">
    <source>
        <dbReference type="SAM" id="MobiDB-lite"/>
    </source>
</evidence>
<dbReference type="RefSeq" id="XP_049179790.1">
    <property type="nucleotide sequence ID" value="XM_049324514.1"/>
</dbReference>
<evidence type="ECO:0000313" key="8">
    <source>
        <dbReference type="Proteomes" id="UP001202479"/>
    </source>
</evidence>
<dbReference type="Gene3D" id="3.90.20.20">
    <property type="match status" value="1"/>
</dbReference>
<dbReference type="PANTHER" id="PTHR21237:SF23">
    <property type="entry name" value="GRPE PROTEIN HOMOLOG, MITOCHONDRIAL"/>
    <property type="match status" value="1"/>
</dbReference>
<dbReference type="Gene3D" id="2.30.22.10">
    <property type="entry name" value="Head domain of nucleotide exchange factor GrpE"/>
    <property type="match status" value="1"/>
</dbReference>
<dbReference type="InterPro" id="IPR009012">
    <property type="entry name" value="GrpE_head"/>
</dbReference>
<feature type="region of interest" description="Disordered" evidence="6">
    <location>
        <begin position="42"/>
        <end position="88"/>
    </location>
</feature>
<reference evidence="7" key="1">
    <citation type="journal article" date="2022" name="DNA Res.">
        <title>Genome analysis of five recently described species of the CUG-Ser clade uncovers Candida theae as a new hybrid lineage with pathogenic potential in the Candida parapsilosis species complex.</title>
        <authorList>
            <person name="Mixao V."/>
            <person name="Del Olmo V."/>
            <person name="Hegedusova E."/>
            <person name="Saus E."/>
            <person name="Pryszcz L."/>
            <person name="Cillingova A."/>
            <person name="Nosek J."/>
            <person name="Gabaldon T."/>
        </authorList>
    </citation>
    <scope>NUCLEOTIDE SEQUENCE</scope>
    <source>
        <strain evidence="7">CBS 10844</strain>
    </source>
</reference>